<feature type="domain" description="Methyl-accepting transducer" evidence="8">
    <location>
        <begin position="320"/>
        <end position="591"/>
    </location>
</feature>
<evidence type="ECO:0000256" key="2">
    <source>
        <dbReference type="ARBA" id="ARBA00022989"/>
    </source>
</evidence>
<feature type="domain" description="HAMP" evidence="9">
    <location>
        <begin position="263"/>
        <end position="301"/>
    </location>
</feature>
<keyword evidence="11" id="KW-1185">Reference proteome</keyword>
<comment type="caution">
    <text evidence="10">The sequence shown here is derived from an EMBL/GenBank/DDBJ whole genome shotgun (WGS) entry which is preliminary data.</text>
</comment>
<dbReference type="PANTHER" id="PTHR32089:SF112">
    <property type="entry name" value="LYSOZYME-LIKE PROTEIN-RELATED"/>
    <property type="match status" value="1"/>
</dbReference>
<reference evidence="10 11" key="1">
    <citation type="submission" date="2018-10" db="EMBL/GenBank/DDBJ databases">
        <title>Genomic Encyclopedia of Archaeal and Bacterial Type Strains, Phase II (KMG-II): from individual species to whole genera.</title>
        <authorList>
            <person name="Goeker M."/>
        </authorList>
    </citation>
    <scope>NUCLEOTIDE SEQUENCE [LARGE SCALE GENOMIC DNA]</scope>
    <source>
        <strain evidence="10 11">DSM 14954</strain>
    </source>
</reference>
<evidence type="ECO:0000256" key="4">
    <source>
        <dbReference type="ARBA" id="ARBA00029447"/>
    </source>
</evidence>
<evidence type="ECO:0000313" key="11">
    <source>
        <dbReference type="Proteomes" id="UP000278962"/>
    </source>
</evidence>
<dbReference type="OrthoDB" id="5242889at2"/>
<dbReference type="InterPro" id="IPR003660">
    <property type="entry name" value="HAMP_dom"/>
</dbReference>
<dbReference type="RefSeq" id="WP_121256799.1">
    <property type="nucleotide sequence ID" value="NZ_RBIL01000002.1"/>
</dbReference>
<dbReference type="InterPro" id="IPR004089">
    <property type="entry name" value="MCPsignal_dom"/>
</dbReference>
<evidence type="ECO:0000256" key="6">
    <source>
        <dbReference type="SAM" id="Coils"/>
    </source>
</evidence>
<feature type="domain" description="HAMP" evidence="9">
    <location>
        <begin position="210"/>
        <end position="262"/>
    </location>
</feature>
<dbReference type="CDD" id="cd11386">
    <property type="entry name" value="MCP_signal"/>
    <property type="match status" value="1"/>
</dbReference>
<gene>
    <name evidence="10" type="ORF">C8N24_5878</name>
</gene>
<dbReference type="Pfam" id="PF00672">
    <property type="entry name" value="HAMP"/>
    <property type="match status" value="1"/>
</dbReference>
<comment type="similarity">
    <text evidence="4">Belongs to the methyl-accepting chemotaxis (MCP) protein family.</text>
</comment>
<dbReference type="Gene3D" id="1.10.287.950">
    <property type="entry name" value="Methyl-accepting chemotaxis protein"/>
    <property type="match status" value="1"/>
</dbReference>
<dbReference type="SUPFAM" id="SSF58104">
    <property type="entry name" value="Methyl-accepting chemotaxis protein (MCP) signaling domain"/>
    <property type="match status" value="1"/>
</dbReference>
<dbReference type="Proteomes" id="UP000278962">
    <property type="component" value="Unassembled WGS sequence"/>
</dbReference>
<keyword evidence="7" id="KW-0472">Membrane</keyword>
<feature type="transmembrane region" description="Helical" evidence="7">
    <location>
        <begin position="189"/>
        <end position="209"/>
    </location>
</feature>
<protein>
    <submittedName>
        <fullName evidence="10">Methyl-accepting chemotaxis protein</fullName>
    </submittedName>
</protein>
<evidence type="ECO:0000256" key="7">
    <source>
        <dbReference type="SAM" id="Phobius"/>
    </source>
</evidence>
<evidence type="ECO:0000256" key="3">
    <source>
        <dbReference type="ARBA" id="ARBA00023224"/>
    </source>
</evidence>
<name>A0A660L1U1_9ACTN</name>
<evidence type="ECO:0000256" key="1">
    <source>
        <dbReference type="ARBA" id="ARBA00022692"/>
    </source>
</evidence>
<dbReference type="Pfam" id="PF00015">
    <property type="entry name" value="MCPsignal"/>
    <property type="match status" value="1"/>
</dbReference>
<dbReference type="EMBL" id="RBIL01000002">
    <property type="protein sequence ID" value="RKQ87846.1"/>
    <property type="molecule type" value="Genomic_DNA"/>
</dbReference>
<dbReference type="GO" id="GO:0007165">
    <property type="term" value="P:signal transduction"/>
    <property type="evidence" value="ECO:0007669"/>
    <property type="project" value="UniProtKB-KW"/>
</dbReference>
<keyword evidence="2 7" id="KW-1133">Transmembrane helix</keyword>
<dbReference type="SMART" id="SM00283">
    <property type="entry name" value="MA"/>
    <property type="match status" value="1"/>
</dbReference>
<evidence type="ECO:0000313" key="10">
    <source>
        <dbReference type="EMBL" id="RKQ87846.1"/>
    </source>
</evidence>
<evidence type="ECO:0000259" key="9">
    <source>
        <dbReference type="PROSITE" id="PS50885"/>
    </source>
</evidence>
<dbReference type="Pfam" id="PF12729">
    <property type="entry name" value="4HB_MCP_1"/>
    <property type="match status" value="1"/>
</dbReference>
<dbReference type="AlphaFoldDB" id="A0A660L1U1"/>
<organism evidence="10 11">
    <name type="scientific">Solirubrobacter pauli</name>
    <dbReference type="NCBI Taxonomy" id="166793"/>
    <lineage>
        <taxon>Bacteria</taxon>
        <taxon>Bacillati</taxon>
        <taxon>Actinomycetota</taxon>
        <taxon>Thermoleophilia</taxon>
        <taxon>Solirubrobacterales</taxon>
        <taxon>Solirubrobacteraceae</taxon>
        <taxon>Solirubrobacter</taxon>
    </lineage>
</organism>
<dbReference type="PROSITE" id="PS50111">
    <property type="entry name" value="CHEMOTAXIS_TRANSDUC_2"/>
    <property type="match status" value="1"/>
</dbReference>
<feature type="coiled-coil region" evidence="6">
    <location>
        <begin position="580"/>
        <end position="607"/>
    </location>
</feature>
<dbReference type="GO" id="GO:0016020">
    <property type="term" value="C:membrane"/>
    <property type="evidence" value="ECO:0007669"/>
    <property type="project" value="InterPro"/>
</dbReference>
<dbReference type="PANTHER" id="PTHR32089">
    <property type="entry name" value="METHYL-ACCEPTING CHEMOTAXIS PROTEIN MCPB"/>
    <property type="match status" value="1"/>
</dbReference>
<dbReference type="CDD" id="cd06225">
    <property type="entry name" value="HAMP"/>
    <property type="match status" value="2"/>
</dbReference>
<evidence type="ECO:0000259" key="8">
    <source>
        <dbReference type="PROSITE" id="PS50111"/>
    </source>
</evidence>
<dbReference type="SMART" id="SM00304">
    <property type="entry name" value="HAMP"/>
    <property type="match status" value="1"/>
</dbReference>
<accession>A0A660L1U1</accession>
<proteinExistence type="inferred from homology"/>
<dbReference type="PROSITE" id="PS50885">
    <property type="entry name" value="HAMP"/>
    <property type="match status" value="2"/>
</dbReference>
<keyword evidence="3 5" id="KW-0807">Transducer</keyword>
<sequence>MRTSIKTKLLATVGLLLGLMVVVGLVGIRGTSTVADEAHAMYVYAAKPLADMGVARAKLNENRAFLNNHILEGADVAAKRELDAKIKANSAETDKRLTAVRGTLQSDSAKRSFAELAAASDAYDAIRERVLALSARGRTQEAYALNKREGVPAFTAVAAAFTELFDSKVALAQSGDADSVAAAASAKRFALLLIIVAGVAGFAIAFLVANGIVKGIRKVLGAADRVAEGDLGHTVDVTNRDEVGDLGDAMRRMMAYLQEMAGAADRVAAGDLTVDVRPRSADDALGTSLSGMVANLSDIVGGVSGSATTLSAASEEMASTSQEAGRAVGEIATAIGEVAQGAERQVRGVTSARAAGDEVSAAARHSAENAQAAARVAEQTRELAREGVDAAEHATQAMTSVRAASEEVTGAIQQLASKSEQIGGIVETITAIAEQTNLLALNAAIEAARAGEQGKGFAVVAEEVRKLAEESQTAAGQISGLIGEIQAETHNAVTVAGDGVQRTEEGAATVARTREAFLRIGGSVEDMTARATEIASAVEEISSSGRRLEHEIGAVASVAEQSSASAEQVTAATQQTSASAQEIAASAEELAATAEQLERLVARFQLA</sequence>
<keyword evidence="1 7" id="KW-0812">Transmembrane</keyword>
<dbReference type="Gene3D" id="6.10.340.10">
    <property type="match status" value="1"/>
</dbReference>
<keyword evidence="6" id="KW-0175">Coiled coil</keyword>
<evidence type="ECO:0000256" key="5">
    <source>
        <dbReference type="PROSITE-ProRule" id="PRU00284"/>
    </source>
</evidence>
<dbReference type="InterPro" id="IPR024478">
    <property type="entry name" value="HlyB_4HB_MCP"/>
</dbReference>